<protein>
    <submittedName>
        <fullName evidence="2">Lipase</fullName>
    </submittedName>
</protein>
<evidence type="ECO:0000259" key="1">
    <source>
        <dbReference type="Pfam" id="PF14606"/>
    </source>
</evidence>
<sequence length="343" mass="37113">VAFRTAASAIELELHRTRVVLSGVPERPDGTVDLVIDDRLTAQAPTYEGDTVRFDPVTGASRRESGPTATIRFGGLAPRAKDVEIWLPHYERIELVALRTDAAVEPLSSSRKRWVHYGSSISQGSNAASPSTTWPAIAAALAGVELTNLGLSGSALLDPFVARTIRDQSADVVSVKLGINLVNADLMRQRAFGPVVHGFLDTIRDGHPRTPLVVVGPLYCPIHEITPGPGAFDVEALAHGRVRFIATGDPAEATRLDGLGRLTLRHIRDQLAAIVARRRDDDSLIHYVNGLTLYGPADEAIHPLPDQLHPDATTHRLIGERFAASTLIPMLRPALTDMMTDRT</sequence>
<feature type="domain" description="SGNH hydrolase-type esterase" evidence="1">
    <location>
        <begin position="112"/>
        <end position="215"/>
    </location>
</feature>
<dbReference type="Proteomes" id="UP000236318">
    <property type="component" value="Unassembled WGS sequence"/>
</dbReference>
<reference evidence="2" key="1">
    <citation type="submission" date="2018-01" db="EMBL/GenBank/DDBJ databases">
        <authorList>
            <consortium name="Urmite Genomes"/>
        </authorList>
    </citation>
    <scope>NUCLEOTIDE SEQUENCE [LARGE SCALE GENOMIC DNA]</scope>
    <source>
        <strain evidence="2">AFP003</strain>
    </source>
</reference>
<evidence type="ECO:0000313" key="3">
    <source>
        <dbReference type="Proteomes" id="UP000236318"/>
    </source>
</evidence>
<dbReference type="InterPro" id="IPR036514">
    <property type="entry name" value="SGNH_hydro_sf"/>
</dbReference>
<keyword evidence="3" id="KW-1185">Reference proteome</keyword>
<dbReference type="EMBL" id="FXEG02000003">
    <property type="protein sequence ID" value="SOX54342.1"/>
    <property type="molecule type" value="Genomic_DNA"/>
</dbReference>
<name>A0A2K4YC22_9MYCO</name>
<dbReference type="SUPFAM" id="SSF52266">
    <property type="entry name" value="SGNH hydrolase"/>
    <property type="match status" value="1"/>
</dbReference>
<proteinExistence type="predicted"/>
<feature type="non-terminal residue" evidence="2">
    <location>
        <position position="1"/>
    </location>
</feature>
<dbReference type="Pfam" id="PF14606">
    <property type="entry name" value="Lipase_GDSL_3"/>
    <property type="match status" value="1"/>
</dbReference>
<dbReference type="Gene3D" id="2.60.120.260">
    <property type="entry name" value="Galactose-binding domain-like"/>
    <property type="match status" value="1"/>
</dbReference>
<dbReference type="InterPro" id="IPR013830">
    <property type="entry name" value="SGNH_hydro"/>
</dbReference>
<dbReference type="AlphaFoldDB" id="A0A2K4YC22"/>
<gene>
    <name evidence="2" type="ORF">MAAFP003_3018</name>
</gene>
<accession>A0A2K4YC22</accession>
<organism evidence="2 3">
    <name type="scientific">Mycobacterium ahvazicum</name>
    <dbReference type="NCBI Taxonomy" id="1964395"/>
    <lineage>
        <taxon>Bacteria</taxon>
        <taxon>Bacillati</taxon>
        <taxon>Actinomycetota</taxon>
        <taxon>Actinomycetes</taxon>
        <taxon>Mycobacteriales</taxon>
        <taxon>Mycobacteriaceae</taxon>
        <taxon>Mycobacterium</taxon>
        <taxon>Mycobacterium simiae complex</taxon>
    </lineage>
</organism>
<dbReference type="Gene3D" id="3.40.50.1110">
    <property type="entry name" value="SGNH hydrolase"/>
    <property type="match status" value="1"/>
</dbReference>
<evidence type="ECO:0000313" key="2">
    <source>
        <dbReference type="EMBL" id="SOX54342.1"/>
    </source>
</evidence>
<comment type="caution">
    <text evidence="2">The sequence shown here is derived from an EMBL/GenBank/DDBJ whole genome shotgun (WGS) entry which is preliminary data.</text>
</comment>